<proteinExistence type="predicted"/>
<evidence type="ECO:0000259" key="1">
    <source>
        <dbReference type="Pfam" id="PF03559"/>
    </source>
</evidence>
<dbReference type="Proteomes" id="UP000037020">
    <property type="component" value="Unassembled WGS sequence"/>
</dbReference>
<dbReference type="InterPro" id="IPR038153">
    <property type="entry name" value="EvaA-like_sf"/>
</dbReference>
<comment type="caution">
    <text evidence="2">The sequence shown here is derived from an EMBL/GenBank/DDBJ whole genome shotgun (WGS) entry which is preliminary data.</text>
</comment>
<name>A0ABR5J5G2_9ACTN</name>
<feature type="domain" description="dTDP-4-dehydro-6-deoxy-alpha-D-glucopyranose 2,3-dehydratase" evidence="1">
    <location>
        <begin position="169"/>
        <end position="369"/>
    </location>
</feature>
<sequence>LRVRTDEAHGGSWVQPVINQPEIGLLGILVKEFEGVPHLLMQAKMEPGNINSLQLSPTVQATRSNYTGVHRGSPIRYLEHFAPGRTGRVLADGLQSEQGSWFLAKRNRNLVVETTAGVEEHDDFRWLTLGQLHRLLAEDNLVNMDSRTVLSVLPTGADPGAFSVHSTVDVLSTLTEVRARRELVRRLVPLREVYGAGWHRGGTEIARDDGRFFRIAALDVRATGREVASWTQPILAPAGRGLAAFLVKRIAGVRHVLARARVEAGAHSVAELAPTVQCAPGNHPEPPPYLDEVRRALTGERDRVLYDVVHSEEGGRFLHAENRYALIAADDHPADAAEGFQWVAEHQLHELLGYGNFLDVEARTLTACLRSLS</sequence>
<feature type="domain" description="dTDP-4-dehydro-6-deoxy-alpha-D-glucopyranose 2,3-dehydratase" evidence="1">
    <location>
        <begin position="2"/>
        <end position="153"/>
    </location>
</feature>
<gene>
    <name evidence="2" type="ORF">ADK38_18600</name>
</gene>
<feature type="non-terminal residue" evidence="2">
    <location>
        <position position="1"/>
    </location>
</feature>
<keyword evidence="3" id="KW-1185">Reference proteome</keyword>
<evidence type="ECO:0000313" key="3">
    <source>
        <dbReference type="Proteomes" id="UP000037020"/>
    </source>
</evidence>
<dbReference type="Gene3D" id="3.90.79.40">
    <property type="entry name" value="EvaA sugar 2,3-dehydratase subunit"/>
    <property type="match status" value="2"/>
</dbReference>
<dbReference type="EMBL" id="LGUT01001585">
    <property type="protein sequence ID" value="KOG88655.1"/>
    <property type="molecule type" value="Genomic_DNA"/>
</dbReference>
<evidence type="ECO:0000313" key="2">
    <source>
        <dbReference type="EMBL" id="KOG88655.1"/>
    </source>
</evidence>
<dbReference type="Pfam" id="PF03559">
    <property type="entry name" value="Hexose_dehydrat"/>
    <property type="match status" value="2"/>
</dbReference>
<protein>
    <submittedName>
        <fullName evidence="2">NDP-hexose 2,3-dehydratase</fullName>
    </submittedName>
</protein>
<reference evidence="2 3" key="1">
    <citation type="submission" date="2015-07" db="EMBL/GenBank/DDBJ databases">
        <authorList>
            <person name="Ju K.-S."/>
            <person name="Doroghazi J.R."/>
            <person name="Metcalf W.W."/>
        </authorList>
    </citation>
    <scope>NUCLEOTIDE SEQUENCE [LARGE SCALE GENOMIC DNA]</scope>
    <source>
        <strain evidence="2 3">NRRL B-3589</strain>
    </source>
</reference>
<dbReference type="InterPro" id="IPR005212">
    <property type="entry name" value="EvaA-like"/>
</dbReference>
<organism evidence="2 3">
    <name type="scientific">Streptomyces varsoviensis</name>
    <dbReference type="NCBI Taxonomy" id="67373"/>
    <lineage>
        <taxon>Bacteria</taxon>
        <taxon>Bacillati</taxon>
        <taxon>Actinomycetota</taxon>
        <taxon>Actinomycetes</taxon>
        <taxon>Kitasatosporales</taxon>
        <taxon>Streptomycetaceae</taxon>
        <taxon>Streptomyces</taxon>
    </lineage>
</organism>
<accession>A0ABR5J5G2</accession>